<evidence type="ECO:0000313" key="1">
    <source>
        <dbReference type="EMBL" id="KAK2157372.1"/>
    </source>
</evidence>
<comment type="caution">
    <text evidence="1">The sequence shown here is derived from an EMBL/GenBank/DDBJ whole genome shotgun (WGS) entry which is preliminary data.</text>
</comment>
<organism evidence="1 2">
    <name type="scientific">Paralvinella palmiformis</name>
    <dbReference type="NCBI Taxonomy" id="53620"/>
    <lineage>
        <taxon>Eukaryota</taxon>
        <taxon>Metazoa</taxon>
        <taxon>Spiralia</taxon>
        <taxon>Lophotrochozoa</taxon>
        <taxon>Annelida</taxon>
        <taxon>Polychaeta</taxon>
        <taxon>Sedentaria</taxon>
        <taxon>Canalipalpata</taxon>
        <taxon>Terebellida</taxon>
        <taxon>Terebelliformia</taxon>
        <taxon>Alvinellidae</taxon>
        <taxon>Paralvinella</taxon>
    </lineage>
</organism>
<dbReference type="AlphaFoldDB" id="A0AAD9N527"/>
<name>A0AAD9N527_9ANNE</name>
<dbReference type="Proteomes" id="UP001208570">
    <property type="component" value="Unassembled WGS sequence"/>
</dbReference>
<sequence length="75" mass="7972">RSTSVFGNFSPIARVSYGHVTSLKSFSVEAALLGRTSAGGCKEGNKPPELDIISDIYVYSPSDGGDPFVADYVNR</sequence>
<accession>A0AAD9N527</accession>
<feature type="non-terminal residue" evidence="1">
    <location>
        <position position="1"/>
    </location>
</feature>
<gene>
    <name evidence="1" type="ORF">LSH36_193g12073</name>
</gene>
<proteinExistence type="predicted"/>
<reference evidence="1" key="1">
    <citation type="journal article" date="2023" name="Mol. Biol. Evol.">
        <title>Third-Generation Sequencing Reveals the Adaptive Role of the Epigenome in Three Deep-Sea Polychaetes.</title>
        <authorList>
            <person name="Perez M."/>
            <person name="Aroh O."/>
            <person name="Sun Y."/>
            <person name="Lan Y."/>
            <person name="Juniper S.K."/>
            <person name="Young C.R."/>
            <person name="Angers B."/>
            <person name="Qian P.Y."/>
        </authorList>
    </citation>
    <scope>NUCLEOTIDE SEQUENCE</scope>
    <source>
        <strain evidence="1">P08H-3</strain>
    </source>
</reference>
<dbReference type="EMBL" id="JAODUP010000193">
    <property type="protein sequence ID" value="KAK2157372.1"/>
    <property type="molecule type" value="Genomic_DNA"/>
</dbReference>
<evidence type="ECO:0000313" key="2">
    <source>
        <dbReference type="Proteomes" id="UP001208570"/>
    </source>
</evidence>
<keyword evidence="2" id="KW-1185">Reference proteome</keyword>
<protein>
    <submittedName>
        <fullName evidence="1">Uncharacterized protein</fullName>
    </submittedName>
</protein>